<reference evidence="3" key="1">
    <citation type="journal article" date="2020" name="Stud. Mycol.">
        <title>101 Dothideomycetes genomes: a test case for predicting lifestyles and emergence of pathogens.</title>
        <authorList>
            <person name="Haridas S."/>
            <person name="Albert R."/>
            <person name="Binder M."/>
            <person name="Bloem J."/>
            <person name="Labutti K."/>
            <person name="Salamov A."/>
            <person name="Andreopoulos B."/>
            <person name="Baker S."/>
            <person name="Barry K."/>
            <person name="Bills G."/>
            <person name="Bluhm B."/>
            <person name="Cannon C."/>
            <person name="Castanera R."/>
            <person name="Culley D."/>
            <person name="Daum C."/>
            <person name="Ezra D."/>
            <person name="Gonzalez J."/>
            <person name="Henrissat B."/>
            <person name="Kuo A."/>
            <person name="Liang C."/>
            <person name="Lipzen A."/>
            <person name="Lutzoni F."/>
            <person name="Magnuson J."/>
            <person name="Mondo S."/>
            <person name="Nolan M."/>
            <person name="Ohm R."/>
            <person name="Pangilinan J."/>
            <person name="Park H.-J."/>
            <person name="Ramirez L."/>
            <person name="Alfaro M."/>
            <person name="Sun H."/>
            <person name="Tritt A."/>
            <person name="Yoshinaga Y."/>
            <person name="Zwiers L.-H."/>
            <person name="Turgeon B."/>
            <person name="Goodwin S."/>
            <person name="Spatafora J."/>
            <person name="Crous P."/>
            <person name="Grigoriev I."/>
        </authorList>
    </citation>
    <scope>NUCLEOTIDE SEQUENCE</scope>
    <source>
        <strain evidence="3">CBS 123094</strain>
    </source>
</reference>
<protein>
    <submittedName>
        <fullName evidence="3">Uncharacterized protein</fullName>
    </submittedName>
</protein>
<feature type="compositionally biased region" description="Basic and acidic residues" evidence="2">
    <location>
        <begin position="136"/>
        <end position="153"/>
    </location>
</feature>
<gene>
    <name evidence="3" type="ORF">P154DRAFT_535930</name>
</gene>
<evidence type="ECO:0000313" key="4">
    <source>
        <dbReference type="Proteomes" id="UP000799779"/>
    </source>
</evidence>
<sequence>MLAQVNAKATAWFSDHPATRTEIKQLRDELQGKSQQLNDEASSLRIDVEHSTNRLIVSLGTSRQEELELKALANAKVQEWNLKGSILNYTASFVETASSTCNTNKPLEQSEKIGPQEKQPSGAKPAAQGSESEALTGDHQKALISSTDHDQMVKGKVKNTTTPWI</sequence>
<organism evidence="3 4">
    <name type="scientific">Amniculicola lignicola CBS 123094</name>
    <dbReference type="NCBI Taxonomy" id="1392246"/>
    <lineage>
        <taxon>Eukaryota</taxon>
        <taxon>Fungi</taxon>
        <taxon>Dikarya</taxon>
        <taxon>Ascomycota</taxon>
        <taxon>Pezizomycotina</taxon>
        <taxon>Dothideomycetes</taxon>
        <taxon>Pleosporomycetidae</taxon>
        <taxon>Pleosporales</taxon>
        <taxon>Amniculicolaceae</taxon>
        <taxon>Amniculicola</taxon>
    </lineage>
</organism>
<evidence type="ECO:0000256" key="2">
    <source>
        <dbReference type="SAM" id="MobiDB-lite"/>
    </source>
</evidence>
<name>A0A6A5WAX8_9PLEO</name>
<keyword evidence="4" id="KW-1185">Reference proteome</keyword>
<evidence type="ECO:0000256" key="1">
    <source>
        <dbReference type="SAM" id="Coils"/>
    </source>
</evidence>
<accession>A0A6A5WAX8</accession>
<evidence type="ECO:0000313" key="3">
    <source>
        <dbReference type="EMBL" id="KAF1999063.1"/>
    </source>
</evidence>
<dbReference type="Proteomes" id="UP000799779">
    <property type="component" value="Unassembled WGS sequence"/>
</dbReference>
<keyword evidence="1" id="KW-0175">Coiled coil</keyword>
<dbReference type="EMBL" id="ML977599">
    <property type="protein sequence ID" value="KAF1999063.1"/>
    <property type="molecule type" value="Genomic_DNA"/>
</dbReference>
<feature type="coiled-coil region" evidence="1">
    <location>
        <begin position="20"/>
        <end position="47"/>
    </location>
</feature>
<dbReference type="AlphaFoldDB" id="A0A6A5WAX8"/>
<feature type="region of interest" description="Disordered" evidence="2">
    <location>
        <begin position="101"/>
        <end position="165"/>
    </location>
</feature>
<proteinExistence type="predicted"/>